<evidence type="ECO:0000256" key="2">
    <source>
        <dbReference type="ARBA" id="ARBA00022833"/>
    </source>
</evidence>
<dbReference type="InterPro" id="IPR014628">
    <property type="entry name" value="Man6P_isomerase_Firm_short"/>
</dbReference>
<name>A0ABT7ZUM6_9FLAO</name>
<comment type="caution">
    <text evidence="7">The sequence shown here is derived from an EMBL/GenBank/DDBJ whole genome shotgun (WGS) entry which is preliminary data.</text>
</comment>
<evidence type="ECO:0000313" key="7">
    <source>
        <dbReference type="EMBL" id="MDN3492725.1"/>
    </source>
</evidence>
<evidence type="ECO:0000256" key="3">
    <source>
        <dbReference type="ARBA" id="ARBA00029741"/>
    </source>
</evidence>
<protein>
    <recommendedName>
        <fullName evidence="3">Phosphohexomutase</fullName>
    </recommendedName>
    <alternativeName>
        <fullName evidence="4">Phosphomannose isomerase</fullName>
    </alternativeName>
</protein>
<dbReference type="Pfam" id="PF21621">
    <property type="entry name" value="MPI_cupin_dom"/>
    <property type="match status" value="1"/>
</dbReference>
<keyword evidence="7" id="KW-0413">Isomerase</keyword>
<dbReference type="InterPro" id="IPR011051">
    <property type="entry name" value="RmlC_Cupin_sf"/>
</dbReference>
<dbReference type="Gene3D" id="2.60.120.10">
    <property type="entry name" value="Jelly Rolls"/>
    <property type="match status" value="2"/>
</dbReference>
<dbReference type="Pfam" id="PF20511">
    <property type="entry name" value="PMI_typeI_cat"/>
    <property type="match status" value="1"/>
</dbReference>
<dbReference type="PANTHER" id="PTHR42742:SF3">
    <property type="entry name" value="FRUCTOKINASE"/>
    <property type="match status" value="1"/>
</dbReference>
<dbReference type="PANTHER" id="PTHR42742">
    <property type="entry name" value="TRANSCRIPTIONAL REPRESSOR MPRA"/>
    <property type="match status" value="1"/>
</dbReference>
<gene>
    <name evidence="7" type="ORF">QMA06_08325</name>
</gene>
<dbReference type="InterPro" id="IPR046457">
    <property type="entry name" value="PMI_typeI_cat"/>
</dbReference>
<accession>A0ABT7ZUM6</accession>
<keyword evidence="8" id="KW-1185">Reference proteome</keyword>
<dbReference type="InterPro" id="IPR049071">
    <property type="entry name" value="MPI_cupin_dom"/>
</dbReference>
<evidence type="ECO:0000259" key="5">
    <source>
        <dbReference type="Pfam" id="PF20511"/>
    </source>
</evidence>
<dbReference type="PIRSF" id="PIRSF036894">
    <property type="entry name" value="PMI_Firm_short"/>
    <property type="match status" value="1"/>
</dbReference>
<feature type="domain" description="Phosphomannose isomerase type I catalytic" evidence="5">
    <location>
        <begin position="7"/>
        <end position="116"/>
    </location>
</feature>
<dbReference type="GO" id="GO:0016853">
    <property type="term" value="F:isomerase activity"/>
    <property type="evidence" value="ECO:0007669"/>
    <property type="project" value="UniProtKB-KW"/>
</dbReference>
<dbReference type="InterPro" id="IPR014710">
    <property type="entry name" value="RmlC-like_jellyroll"/>
</dbReference>
<dbReference type="RefSeq" id="WP_290206406.1">
    <property type="nucleotide sequence ID" value="NZ_JASDDK010000002.1"/>
</dbReference>
<dbReference type="InterPro" id="IPR051804">
    <property type="entry name" value="Carb_Metab_Reg_Kinase/Isom"/>
</dbReference>
<feature type="domain" description="Mannose-6-phosphate isomerase cupin" evidence="6">
    <location>
        <begin position="244"/>
        <end position="313"/>
    </location>
</feature>
<dbReference type="CDD" id="cd07010">
    <property type="entry name" value="cupin_PMI_type_I_N_bac"/>
    <property type="match status" value="1"/>
</dbReference>
<keyword evidence="1" id="KW-0479">Metal-binding</keyword>
<evidence type="ECO:0000313" key="8">
    <source>
        <dbReference type="Proteomes" id="UP001231197"/>
    </source>
</evidence>
<keyword evidence="2" id="KW-0862">Zinc</keyword>
<evidence type="ECO:0000256" key="4">
    <source>
        <dbReference type="ARBA" id="ARBA00030762"/>
    </source>
</evidence>
<reference evidence="7 8" key="1">
    <citation type="journal article" date="2023" name="Int. J. Syst. Evol. Microbiol.">
        <title>Winogradskyella bathintestinalis sp. nov., isolated from the intestine of the deep-sea loosejaw dragonfish, Malacosteus niger.</title>
        <authorList>
            <person name="Uniacke-Lowe S."/>
            <person name="Johnson C.N."/>
            <person name="Stanton C."/>
            <person name="Hill C."/>
            <person name="Ross P."/>
        </authorList>
    </citation>
    <scope>NUCLEOTIDE SEQUENCE [LARGE SCALE GENOMIC DNA]</scope>
    <source>
        <strain evidence="7 8">APC 3343</strain>
    </source>
</reference>
<evidence type="ECO:0000256" key="1">
    <source>
        <dbReference type="ARBA" id="ARBA00022723"/>
    </source>
</evidence>
<dbReference type="Proteomes" id="UP001231197">
    <property type="component" value="Unassembled WGS sequence"/>
</dbReference>
<dbReference type="SUPFAM" id="SSF51182">
    <property type="entry name" value="RmlC-like cupins"/>
    <property type="match status" value="1"/>
</dbReference>
<evidence type="ECO:0000259" key="6">
    <source>
        <dbReference type="Pfam" id="PF21621"/>
    </source>
</evidence>
<dbReference type="EMBL" id="JASDDK010000002">
    <property type="protein sequence ID" value="MDN3492725.1"/>
    <property type="molecule type" value="Genomic_DNA"/>
</dbReference>
<organism evidence="7 8">
    <name type="scientific">Winogradskyella bathintestinalis</name>
    <dbReference type="NCBI Taxonomy" id="3035208"/>
    <lineage>
        <taxon>Bacteria</taxon>
        <taxon>Pseudomonadati</taxon>
        <taxon>Bacteroidota</taxon>
        <taxon>Flavobacteriia</taxon>
        <taxon>Flavobacteriales</taxon>
        <taxon>Flavobacteriaceae</taxon>
        <taxon>Winogradskyella</taxon>
    </lineage>
</organism>
<sequence length="323" mass="37093">MELYPLKFEPVYSYRLWGGNKLKTVLGKQYDKESIGESWEISDIEDNETHVSKGDLKGKTLKELIRQFKGDFLGNSVYENFGNDFPLLIKFIDAKTPLSIQVHPSNELAKERHNSFGKNEMWYIMQAEEDAELIVGFNQQVEKENYVAHLNNSTLPEILNIEKVKKGDTFYIPTGRVHAIGAGVLLAEIQQTSNVTYRIYDYDRVDSKTGEKRELHTELALDAIDYNYHENYETEYTTKVNASNTLVHSPYFKTNILNVSGSVTKDYSDLDSFVIYMCVDGHVEIEWENKSFPLQKGETILFPAVINNLKLDAEDANILEVYL</sequence>
<proteinExistence type="predicted"/>